<sequence>MANELTKKRTVLGQDPDIFLAALANIISWLFATFAPSLLPYLLPTSPDEEPFKGSTVTSRTKCISIGRPGGMEQLRLVTLRSGICTIGYNVRHVSPPPYTHPNVTLPSDCVIIKNEAFSVNYADCTIRWGLYESAKKYVGWPIVPGFDVAGTVERISDQSDGTDLHKLAVGDRVFGCSLFGAYSNRIVVPKIQLRKIPNCIDSFSMAAAFPAVSLTALYALHLAGYFPIVYGGGGRNKFSNKSILIHSAAGGVGSFLVQMSKILGLFVVGVVGSTSKVIDARALGCDVVIDKSTEDLWMKAKEASPDGYSTIMDANGVSTLNASYDHLAPSGRLVVFGFHSNLPIGSAMLSPLEWLRMAGRVAAMPKFDAMDLTVSNKSVLGFNLSFFADEVEVLSDMFDQILTWIEGGKLQCPRVCEMAMENVAEAHAFIQSGKSSGKIVLKTAAAWTI</sequence>
<dbReference type="GO" id="GO:0016491">
    <property type="term" value="F:oxidoreductase activity"/>
    <property type="evidence" value="ECO:0007669"/>
    <property type="project" value="UniProtKB-KW"/>
</dbReference>
<keyword evidence="1" id="KW-0521">NADP</keyword>
<feature type="transmembrane region" description="Helical" evidence="3">
    <location>
        <begin position="18"/>
        <end position="43"/>
    </location>
</feature>
<accession>A0ABD3PTK9</accession>
<feature type="domain" description="Enoyl reductase (ER)" evidence="4">
    <location>
        <begin position="88"/>
        <end position="442"/>
    </location>
</feature>
<evidence type="ECO:0000256" key="3">
    <source>
        <dbReference type="SAM" id="Phobius"/>
    </source>
</evidence>
<dbReference type="InterPro" id="IPR002364">
    <property type="entry name" value="Quin_OxRdtase/zeta-crystal_CS"/>
</dbReference>
<keyword evidence="3" id="KW-0472">Membrane</keyword>
<dbReference type="PROSITE" id="PS01162">
    <property type="entry name" value="QOR_ZETA_CRYSTAL"/>
    <property type="match status" value="1"/>
</dbReference>
<evidence type="ECO:0000256" key="2">
    <source>
        <dbReference type="ARBA" id="ARBA00023002"/>
    </source>
</evidence>
<dbReference type="InterPro" id="IPR036291">
    <property type="entry name" value="NAD(P)-bd_dom_sf"/>
</dbReference>
<dbReference type="InterPro" id="IPR020843">
    <property type="entry name" value="ER"/>
</dbReference>
<name>A0ABD3PTK9_9STRA</name>
<dbReference type="InterPro" id="IPR013149">
    <property type="entry name" value="ADH-like_C"/>
</dbReference>
<dbReference type="PANTHER" id="PTHR48106:SF13">
    <property type="entry name" value="QUINONE OXIDOREDUCTASE-RELATED"/>
    <property type="match status" value="1"/>
</dbReference>
<dbReference type="Pfam" id="PF08240">
    <property type="entry name" value="ADH_N"/>
    <property type="match status" value="1"/>
</dbReference>
<evidence type="ECO:0000259" key="4">
    <source>
        <dbReference type="SMART" id="SM00829"/>
    </source>
</evidence>
<reference evidence="5 6" key="1">
    <citation type="submission" date="2024-10" db="EMBL/GenBank/DDBJ databases">
        <title>Updated reference genomes for cyclostephanoid diatoms.</title>
        <authorList>
            <person name="Roberts W.R."/>
            <person name="Alverson A.J."/>
        </authorList>
    </citation>
    <scope>NUCLEOTIDE SEQUENCE [LARGE SCALE GENOMIC DNA]</scope>
    <source>
        <strain evidence="5 6">AJA276-08</strain>
    </source>
</reference>
<dbReference type="EMBL" id="JALLAZ020000628">
    <property type="protein sequence ID" value="KAL3790641.1"/>
    <property type="molecule type" value="Genomic_DNA"/>
</dbReference>
<keyword evidence="2" id="KW-0560">Oxidoreductase</keyword>
<proteinExistence type="predicted"/>
<dbReference type="Gene3D" id="3.90.180.10">
    <property type="entry name" value="Medium-chain alcohol dehydrogenases, catalytic domain"/>
    <property type="match status" value="1"/>
</dbReference>
<dbReference type="SUPFAM" id="SSF51735">
    <property type="entry name" value="NAD(P)-binding Rossmann-fold domains"/>
    <property type="match status" value="1"/>
</dbReference>
<dbReference type="PANTHER" id="PTHR48106">
    <property type="entry name" value="QUINONE OXIDOREDUCTASE PIG3-RELATED"/>
    <property type="match status" value="1"/>
</dbReference>
<protein>
    <recommendedName>
        <fullName evidence="4">Enoyl reductase (ER) domain-containing protein</fullName>
    </recommendedName>
</protein>
<dbReference type="Pfam" id="PF00107">
    <property type="entry name" value="ADH_zinc_N"/>
    <property type="match status" value="1"/>
</dbReference>
<evidence type="ECO:0000256" key="1">
    <source>
        <dbReference type="ARBA" id="ARBA00022857"/>
    </source>
</evidence>
<gene>
    <name evidence="5" type="ORF">ACHAW5_004208</name>
</gene>
<comment type="caution">
    <text evidence="5">The sequence shown here is derived from an EMBL/GenBank/DDBJ whole genome shotgun (WGS) entry which is preliminary data.</text>
</comment>
<keyword evidence="3" id="KW-0812">Transmembrane</keyword>
<organism evidence="5 6">
    <name type="scientific">Stephanodiscus triporus</name>
    <dbReference type="NCBI Taxonomy" id="2934178"/>
    <lineage>
        <taxon>Eukaryota</taxon>
        <taxon>Sar</taxon>
        <taxon>Stramenopiles</taxon>
        <taxon>Ochrophyta</taxon>
        <taxon>Bacillariophyta</taxon>
        <taxon>Coscinodiscophyceae</taxon>
        <taxon>Thalassiosirophycidae</taxon>
        <taxon>Stephanodiscales</taxon>
        <taxon>Stephanodiscaceae</taxon>
        <taxon>Stephanodiscus</taxon>
    </lineage>
</organism>
<keyword evidence="6" id="KW-1185">Reference proteome</keyword>
<evidence type="ECO:0000313" key="6">
    <source>
        <dbReference type="Proteomes" id="UP001530315"/>
    </source>
</evidence>
<evidence type="ECO:0000313" key="5">
    <source>
        <dbReference type="EMBL" id="KAL3790641.1"/>
    </source>
</evidence>
<keyword evidence="3" id="KW-1133">Transmembrane helix</keyword>
<dbReference type="Proteomes" id="UP001530315">
    <property type="component" value="Unassembled WGS sequence"/>
</dbReference>
<dbReference type="AlphaFoldDB" id="A0ABD3PTK9"/>
<dbReference type="InterPro" id="IPR011032">
    <property type="entry name" value="GroES-like_sf"/>
</dbReference>
<dbReference type="SUPFAM" id="SSF50129">
    <property type="entry name" value="GroES-like"/>
    <property type="match status" value="1"/>
</dbReference>
<dbReference type="Gene3D" id="3.40.50.720">
    <property type="entry name" value="NAD(P)-binding Rossmann-like Domain"/>
    <property type="match status" value="1"/>
</dbReference>
<dbReference type="InterPro" id="IPR013154">
    <property type="entry name" value="ADH-like_N"/>
</dbReference>
<dbReference type="SMART" id="SM00829">
    <property type="entry name" value="PKS_ER"/>
    <property type="match status" value="1"/>
</dbReference>